<dbReference type="PANTHER" id="PTHR23416:SF23">
    <property type="entry name" value="ACETYLTRANSFERASE C18B11.09C-RELATED"/>
    <property type="match status" value="1"/>
</dbReference>
<dbReference type="GO" id="GO:0008374">
    <property type="term" value="F:O-acyltransferase activity"/>
    <property type="evidence" value="ECO:0007669"/>
    <property type="project" value="TreeGrafter"/>
</dbReference>
<evidence type="ECO:0000313" key="3">
    <source>
        <dbReference type="EMBL" id="AZS31713.1"/>
    </source>
</evidence>
<dbReference type="Gene3D" id="2.160.10.10">
    <property type="entry name" value="Hexapeptide repeat proteins"/>
    <property type="match status" value="1"/>
</dbReference>
<dbReference type="KEGG" id="buy:D8S85_20605"/>
<dbReference type="SUPFAM" id="SSF51161">
    <property type="entry name" value="Trimeric LpxA-like enzymes"/>
    <property type="match status" value="1"/>
</dbReference>
<keyword evidence="3" id="KW-0012">Acyltransferase</keyword>
<dbReference type="InterPro" id="IPR051159">
    <property type="entry name" value="Hexapeptide_acetyltransf"/>
</dbReference>
<sequence length="173" mass="19921">MINRLLSLLYLLFCKVLFCINHRWYMKMYIPYLKWRGTRIHGTPRYIGVHVKFDNYHLIEIGNNTTISDDCHLLTHDYSITNVMRAIGIEFSKDIALVRDIRIGNNVFIGKKSIIMPNARIGNNCIIGAGSVIRGIVPDNTVFGGNPAQCFSSVEELAKKWMIYIENNQIRKD</sequence>
<name>A0A3S9VZ66_9BACT</name>
<gene>
    <name evidence="3" type="ORF">D8S85_20605</name>
</gene>
<proteinExistence type="inferred from homology"/>
<dbReference type="EMBL" id="CP032819">
    <property type="protein sequence ID" value="AZS31713.1"/>
    <property type="molecule type" value="Genomic_DNA"/>
</dbReference>
<protein>
    <submittedName>
        <fullName evidence="3">Acyltransferase</fullName>
    </submittedName>
</protein>
<dbReference type="GO" id="GO:0005829">
    <property type="term" value="C:cytosol"/>
    <property type="evidence" value="ECO:0007669"/>
    <property type="project" value="TreeGrafter"/>
</dbReference>
<dbReference type="Pfam" id="PF00132">
    <property type="entry name" value="Hexapep"/>
    <property type="match status" value="1"/>
</dbReference>
<dbReference type="OrthoDB" id="9812571at2"/>
<dbReference type="AlphaFoldDB" id="A0A3S9VZ66"/>
<reference evidence="3 4" key="1">
    <citation type="submission" date="2018-10" db="EMBL/GenBank/DDBJ databases">
        <title>Butyricimonas faecalis sp. nov., isolated from human faeces and emended description of the genus Butyricimonas.</title>
        <authorList>
            <person name="Le Roy T."/>
            <person name="Van der Smissen P."/>
            <person name="Paquot A."/>
            <person name="Delzenne N."/>
            <person name="Muccioli G."/>
            <person name="Collet J.-F."/>
            <person name="Cani P.D."/>
        </authorList>
    </citation>
    <scope>NUCLEOTIDE SEQUENCE [LARGE SCALE GENOMIC DNA]</scope>
    <source>
        <strain evidence="3 4">H184</strain>
    </source>
</reference>
<evidence type="ECO:0000256" key="1">
    <source>
        <dbReference type="ARBA" id="ARBA00007274"/>
    </source>
</evidence>
<accession>A0A3S9VZ66</accession>
<comment type="similarity">
    <text evidence="1">Belongs to the transferase hexapeptide repeat family.</text>
</comment>
<dbReference type="PANTHER" id="PTHR23416">
    <property type="entry name" value="SIALIC ACID SYNTHASE-RELATED"/>
    <property type="match status" value="1"/>
</dbReference>
<evidence type="ECO:0000313" key="4">
    <source>
        <dbReference type="Proteomes" id="UP000270673"/>
    </source>
</evidence>
<keyword evidence="2 3" id="KW-0808">Transferase</keyword>
<dbReference type="InterPro" id="IPR001451">
    <property type="entry name" value="Hexapep"/>
</dbReference>
<dbReference type="Proteomes" id="UP000270673">
    <property type="component" value="Chromosome"/>
</dbReference>
<dbReference type="InterPro" id="IPR011004">
    <property type="entry name" value="Trimer_LpxA-like_sf"/>
</dbReference>
<evidence type="ECO:0000256" key="2">
    <source>
        <dbReference type="ARBA" id="ARBA00022679"/>
    </source>
</evidence>
<organism evidence="3 4">
    <name type="scientific">Butyricimonas faecalis</name>
    <dbReference type="NCBI Taxonomy" id="2093856"/>
    <lineage>
        <taxon>Bacteria</taxon>
        <taxon>Pseudomonadati</taxon>
        <taxon>Bacteroidota</taxon>
        <taxon>Bacteroidia</taxon>
        <taxon>Bacteroidales</taxon>
        <taxon>Odoribacteraceae</taxon>
        <taxon>Butyricimonas</taxon>
    </lineage>
</organism>
<keyword evidence="4" id="KW-1185">Reference proteome</keyword>
<dbReference type="CDD" id="cd04647">
    <property type="entry name" value="LbH_MAT_like"/>
    <property type="match status" value="1"/>
</dbReference>